<dbReference type="GO" id="GO:0005829">
    <property type="term" value="C:cytosol"/>
    <property type="evidence" value="ECO:0000318"/>
    <property type="project" value="GO_Central"/>
</dbReference>
<evidence type="ECO:0000256" key="7">
    <source>
        <dbReference type="ARBA" id="ARBA00061708"/>
    </source>
</evidence>
<name>A0A3Q7HFB7_SOLLC</name>
<dbReference type="InterPro" id="IPR050825">
    <property type="entry name" value="RBM42_RBP45_47-like"/>
</dbReference>
<dbReference type="GO" id="GO:0003729">
    <property type="term" value="F:mRNA binding"/>
    <property type="evidence" value="ECO:0000318"/>
    <property type="project" value="GO_Central"/>
</dbReference>
<dbReference type="InterPro" id="IPR012677">
    <property type="entry name" value="Nucleotide-bd_a/b_plait_sf"/>
</dbReference>
<dbReference type="CDD" id="cd12344">
    <property type="entry name" value="RRM1_SECp43_like"/>
    <property type="match status" value="1"/>
</dbReference>
<feature type="domain" description="RRM" evidence="10">
    <location>
        <begin position="81"/>
        <end position="161"/>
    </location>
</feature>
<dbReference type="Proteomes" id="UP000004994">
    <property type="component" value="Chromosome 7"/>
</dbReference>
<keyword evidence="5" id="KW-0539">Nucleus</keyword>
<organism evidence="11">
    <name type="scientific">Solanum lycopersicum</name>
    <name type="common">Tomato</name>
    <name type="synonym">Lycopersicon esculentum</name>
    <dbReference type="NCBI Taxonomy" id="4081"/>
    <lineage>
        <taxon>Eukaryota</taxon>
        <taxon>Viridiplantae</taxon>
        <taxon>Streptophyta</taxon>
        <taxon>Embryophyta</taxon>
        <taxon>Tracheophyta</taxon>
        <taxon>Spermatophyta</taxon>
        <taxon>Magnoliopsida</taxon>
        <taxon>eudicotyledons</taxon>
        <taxon>Gunneridae</taxon>
        <taxon>Pentapetalae</taxon>
        <taxon>asterids</taxon>
        <taxon>lamiids</taxon>
        <taxon>Solanales</taxon>
        <taxon>Solanaceae</taxon>
        <taxon>Solanoideae</taxon>
        <taxon>Solaneae</taxon>
        <taxon>Solanum</taxon>
        <taxon>Solanum subgen. Lycopersicon</taxon>
    </lineage>
</organism>
<dbReference type="SMART" id="SM00360">
    <property type="entry name" value="RRM"/>
    <property type="match status" value="3"/>
</dbReference>
<dbReference type="SUPFAM" id="SSF54928">
    <property type="entry name" value="RNA-binding domain, RBD"/>
    <property type="match status" value="3"/>
</dbReference>
<feature type="region of interest" description="Disordered" evidence="9">
    <location>
        <begin position="1"/>
        <end position="77"/>
    </location>
</feature>
<evidence type="ECO:0000313" key="12">
    <source>
        <dbReference type="Proteomes" id="UP000004994"/>
    </source>
</evidence>
<feature type="domain" description="RRM" evidence="10">
    <location>
        <begin position="274"/>
        <end position="346"/>
    </location>
</feature>
<feature type="domain" description="RRM" evidence="10">
    <location>
        <begin position="173"/>
        <end position="252"/>
    </location>
</feature>
<dbReference type="GO" id="GO:0006397">
    <property type="term" value="P:mRNA processing"/>
    <property type="evidence" value="ECO:0007669"/>
    <property type="project" value="UniProtKB-KW"/>
</dbReference>
<evidence type="ECO:0000313" key="11">
    <source>
        <dbReference type="EnsemblPlants" id="Solyc07g064500.3.1"/>
    </source>
</evidence>
<dbReference type="InterPro" id="IPR035979">
    <property type="entry name" value="RBD_domain_sf"/>
</dbReference>
<dbReference type="Gramene" id="Solyc07g064500.3.1">
    <property type="protein sequence ID" value="Solyc07g064500.3.1"/>
    <property type="gene ID" value="Solyc07g064500.3"/>
</dbReference>
<dbReference type="Gene3D" id="3.30.70.330">
    <property type="match status" value="3"/>
</dbReference>
<evidence type="ECO:0000256" key="5">
    <source>
        <dbReference type="ARBA" id="ARBA00023242"/>
    </source>
</evidence>
<evidence type="ECO:0000256" key="4">
    <source>
        <dbReference type="ARBA" id="ARBA00022884"/>
    </source>
</evidence>
<dbReference type="PROSITE" id="PS50102">
    <property type="entry name" value="RRM"/>
    <property type="match status" value="3"/>
</dbReference>
<dbReference type="FunCoup" id="A0A3Q7HFB7">
    <property type="interactions" value="2310"/>
</dbReference>
<comment type="subcellular location">
    <subcellularLocation>
        <location evidence="1">Nucleus</location>
    </subcellularLocation>
</comment>
<evidence type="ECO:0000259" key="10">
    <source>
        <dbReference type="PROSITE" id="PS50102"/>
    </source>
</evidence>
<dbReference type="OMA" id="CAEQALG"/>
<accession>A0A3Q7HFB7</accession>
<feature type="compositionally biased region" description="Low complexity" evidence="9">
    <location>
        <begin position="19"/>
        <end position="77"/>
    </location>
</feature>
<reference evidence="11" key="1">
    <citation type="journal article" date="2012" name="Nature">
        <title>The tomato genome sequence provides insights into fleshy fruit evolution.</title>
        <authorList>
            <consortium name="Tomato Genome Consortium"/>
        </authorList>
    </citation>
    <scope>NUCLEOTIDE SEQUENCE [LARGE SCALE GENOMIC DNA]</scope>
    <source>
        <strain evidence="11">cv. Heinz 1706</strain>
    </source>
</reference>
<evidence type="ECO:0000256" key="9">
    <source>
        <dbReference type="SAM" id="MobiDB-lite"/>
    </source>
</evidence>
<dbReference type="AlphaFoldDB" id="A0A3Q7HFB7"/>
<dbReference type="InParanoid" id="A0A3Q7HFB7"/>
<sequence>MMPQSGVAQPAMAPMSMDQYQQQAPPTQQQQQWMMQPPQAQQPQFQPSWGQQQQQPSQTMSQQYVATNSSPSSNVNPNEVRSLWIGDLQYWMDESYLSTCFYHTGELVSAKVIRNKQSGQSEGYGFLEFRSHAAAETVLQTYNGALMPNVEQNFRMNWASLGAGERRDDSPEYTIFVGDLAADVTDYVLQETFKPVYSSVKGAKVVTDRITGRTKGYGFVKFSDESEQLRAMTEMNGVLCSSRPMRIGPAANKKPMATYQNPQATQGESDPNNTTIFVGGLDPSVAEEHLRQVFSPYGELVHVKIVAGKRCGFVQFGSRASAEQALSSLNGTQLGGQSIRLSWGRSPSNKQSDQAQWGGSAGAGAGAYYGYAQGYEAYGYAPPAQDPNMYYGNYPGYGNYQQPQQADLSRRCDWLYNEFDKLSDYSVKFFLTISDLQYSIAFGLLVSSI</sequence>
<dbReference type="GO" id="GO:0005634">
    <property type="term" value="C:nucleus"/>
    <property type="evidence" value="ECO:0007669"/>
    <property type="project" value="UniProtKB-SubCell"/>
</dbReference>
<evidence type="ECO:0000256" key="3">
    <source>
        <dbReference type="ARBA" id="ARBA00022737"/>
    </source>
</evidence>
<dbReference type="CDD" id="cd12345">
    <property type="entry name" value="RRM2_SECp43_like"/>
    <property type="match status" value="1"/>
</dbReference>
<keyword evidence="12" id="KW-1185">Reference proteome</keyword>
<reference evidence="11" key="2">
    <citation type="submission" date="2019-01" db="UniProtKB">
        <authorList>
            <consortium name="EnsemblPlants"/>
        </authorList>
    </citation>
    <scope>IDENTIFICATION</scope>
    <source>
        <strain evidence="11">cv. Heinz 1706</strain>
    </source>
</reference>
<evidence type="ECO:0000256" key="1">
    <source>
        <dbReference type="ARBA" id="ARBA00004123"/>
    </source>
</evidence>
<dbReference type="InterPro" id="IPR000504">
    <property type="entry name" value="RRM_dom"/>
</dbReference>
<dbReference type="Pfam" id="PF00076">
    <property type="entry name" value="RRM_1"/>
    <property type="match status" value="3"/>
</dbReference>
<keyword evidence="2" id="KW-0507">mRNA processing</keyword>
<keyword evidence="4 8" id="KW-0694">RNA-binding</keyword>
<dbReference type="STRING" id="4081.A0A3Q7HFB7"/>
<protein>
    <recommendedName>
        <fullName evidence="10">RRM domain-containing protein</fullName>
    </recommendedName>
</protein>
<dbReference type="PaxDb" id="4081-Solyc07g064510.2.1"/>
<evidence type="ECO:0000256" key="6">
    <source>
        <dbReference type="ARBA" id="ARBA00057395"/>
    </source>
</evidence>
<dbReference type="FunFam" id="3.30.70.330:FF:000103">
    <property type="entry name" value="Polyadenylate-binding protein RBP47B"/>
    <property type="match status" value="1"/>
</dbReference>
<dbReference type="FunFam" id="3.30.70.330:FF:000405">
    <property type="entry name" value="polyadenylate-binding protein RBP45"/>
    <property type="match status" value="1"/>
</dbReference>
<evidence type="ECO:0000256" key="2">
    <source>
        <dbReference type="ARBA" id="ARBA00022664"/>
    </source>
</evidence>
<evidence type="ECO:0000256" key="8">
    <source>
        <dbReference type="PROSITE-ProRule" id="PRU00176"/>
    </source>
</evidence>
<dbReference type="FunFam" id="3.30.70.330:FF:000236">
    <property type="entry name" value="Polyadenylate-binding protein RBP45C"/>
    <property type="match status" value="1"/>
</dbReference>
<dbReference type="PANTHER" id="PTHR47640:SF76">
    <property type="entry name" value="POLYADENYLATE-BINDING PROTEIN RBP45-LIKE ISOFORM X1"/>
    <property type="match status" value="1"/>
</dbReference>
<dbReference type="PANTHER" id="PTHR47640">
    <property type="entry name" value="TRNA SELENOCYSTEINE 1-ASSOCIATED PROTEIN 1-RELATED-RELATED"/>
    <property type="match status" value="1"/>
</dbReference>
<keyword evidence="3" id="KW-0677">Repeat</keyword>
<proteinExistence type="inferred from homology"/>
<dbReference type="EnsemblPlants" id="Solyc07g064500.3.1">
    <property type="protein sequence ID" value="Solyc07g064500.3.1"/>
    <property type="gene ID" value="Solyc07g064500.3"/>
</dbReference>
<comment type="similarity">
    <text evidence="7">Belongs to the polyadenylate-binding RBP45 family.</text>
</comment>
<comment type="function">
    <text evidence="6">Heterogeneous nuclear ribonucleoprotein (hnRNP)-protein binding the poly(A) tail of mRNA and probably involved in some steps of pre-mRNA maturation.</text>
</comment>